<keyword evidence="3" id="KW-1185">Reference proteome</keyword>
<feature type="transmembrane region" description="Helical" evidence="1">
    <location>
        <begin position="74"/>
        <end position="96"/>
    </location>
</feature>
<organism evidence="2 3">
    <name type="scientific">Kriegella aquimaris</name>
    <dbReference type="NCBI Taxonomy" id="192904"/>
    <lineage>
        <taxon>Bacteria</taxon>
        <taxon>Pseudomonadati</taxon>
        <taxon>Bacteroidota</taxon>
        <taxon>Flavobacteriia</taxon>
        <taxon>Flavobacteriales</taxon>
        <taxon>Flavobacteriaceae</taxon>
        <taxon>Kriegella</taxon>
    </lineage>
</organism>
<proteinExistence type="predicted"/>
<dbReference type="EMBL" id="FNGV01000001">
    <property type="protein sequence ID" value="SDL37188.1"/>
    <property type="molecule type" value="Genomic_DNA"/>
</dbReference>
<keyword evidence="1" id="KW-1133">Transmembrane helix</keyword>
<evidence type="ECO:0000256" key="1">
    <source>
        <dbReference type="SAM" id="Phobius"/>
    </source>
</evidence>
<dbReference type="OrthoDB" id="1144182at2"/>
<name>A0A1G9JI74_9FLAO</name>
<dbReference type="Proteomes" id="UP000199440">
    <property type="component" value="Unassembled WGS sequence"/>
</dbReference>
<accession>A0A1G9JI74</accession>
<reference evidence="2 3" key="1">
    <citation type="submission" date="2016-10" db="EMBL/GenBank/DDBJ databases">
        <authorList>
            <person name="de Groot N.N."/>
        </authorList>
    </citation>
    <scope>NUCLEOTIDE SEQUENCE [LARGE SCALE GENOMIC DNA]</scope>
    <source>
        <strain evidence="2 3">DSM 19886</strain>
    </source>
</reference>
<protein>
    <recommendedName>
        <fullName evidence="4">Holin-X, holin superfamily III</fullName>
    </recommendedName>
</protein>
<keyword evidence="1" id="KW-0812">Transmembrane</keyword>
<dbReference type="STRING" id="192904.SAMN04488514_101564"/>
<dbReference type="AlphaFoldDB" id="A0A1G9JI74"/>
<evidence type="ECO:0000313" key="3">
    <source>
        <dbReference type="Proteomes" id="UP000199440"/>
    </source>
</evidence>
<evidence type="ECO:0008006" key="4">
    <source>
        <dbReference type="Google" id="ProtNLM"/>
    </source>
</evidence>
<evidence type="ECO:0000313" key="2">
    <source>
        <dbReference type="EMBL" id="SDL37188.1"/>
    </source>
</evidence>
<dbReference type="RefSeq" id="WP_089885025.1">
    <property type="nucleotide sequence ID" value="NZ_FNGV01000001.1"/>
</dbReference>
<keyword evidence="1" id="KW-0472">Membrane</keyword>
<gene>
    <name evidence="2" type="ORF">SAMN04488514_101564</name>
</gene>
<feature type="transmembrane region" description="Helical" evidence="1">
    <location>
        <begin position="47"/>
        <end position="68"/>
    </location>
</feature>
<sequence>MAFEALKKDLVDVDTDMRSYLEVSEEYFKLKVFKIFMGTVTSIAQTLLIGALVLSALVLISIGASLALNEVLNSFYFGFIITGIFYLLIALGCYFFRDKLNGPLLRKFSKQYFDRL</sequence>